<proteinExistence type="predicted"/>
<feature type="domain" description="Stress-response A/B barrel" evidence="1">
    <location>
        <begin position="111"/>
        <end position="211"/>
    </location>
</feature>
<dbReference type="Proteomes" id="UP000515663">
    <property type="component" value="Chromosome"/>
</dbReference>
<dbReference type="EMBL" id="CP059491">
    <property type="protein sequence ID" value="QMT02324.1"/>
    <property type="molecule type" value="Genomic_DNA"/>
</dbReference>
<dbReference type="RefSeq" id="WP_219850620.1">
    <property type="nucleotide sequence ID" value="NZ_CP059491.1"/>
</dbReference>
<accession>A0A7D7QIH0</accession>
<organism evidence="2 3">
    <name type="scientific">Gordonia jinghuaiqii</name>
    <dbReference type="NCBI Taxonomy" id="2758710"/>
    <lineage>
        <taxon>Bacteria</taxon>
        <taxon>Bacillati</taxon>
        <taxon>Actinomycetota</taxon>
        <taxon>Actinomycetes</taxon>
        <taxon>Mycobacteriales</taxon>
        <taxon>Gordoniaceae</taxon>
        <taxon>Gordonia</taxon>
    </lineage>
</organism>
<name>A0A7D7QIH0_9ACTN</name>
<keyword evidence="3" id="KW-1185">Reference proteome</keyword>
<dbReference type="AlphaFoldDB" id="A0A7D7QIH0"/>
<dbReference type="KEGG" id="gji:H1R19_03945"/>
<dbReference type="SMART" id="SM00886">
    <property type="entry name" value="Dabb"/>
    <property type="match status" value="1"/>
</dbReference>
<evidence type="ECO:0000259" key="1">
    <source>
        <dbReference type="PROSITE" id="PS51502"/>
    </source>
</evidence>
<sequence length="232" mass="25754">MYEVTRLVNVVEPGDEQVVAAVADQISAAATATGARTTLVSPTLPGARNGGDVVAHLQFDCEDQWRRTRADFDLATSSASVARINSVEYHGGNTRWAVDSGRRHPASHGTVYRTLLLRVDETATCAQIDEFEEALLRMPRYIGSIQAWQLSHVAVAHGDSRWTHVWEQEFADVDGLLREYMDHPFHWASVDPFFDPENPKCIVKDRVCHSFCLTEDHVVAPAEPARSVDSAL</sequence>
<dbReference type="SUPFAM" id="SSF54909">
    <property type="entry name" value="Dimeric alpha+beta barrel"/>
    <property type="match status" value="1"/>
</dbReference>
<dbReference type="InterPro" id="IPR011008">
    <property type="entry name" value="Dimeric_a/b-barrel"/>
</dbReference>
<evidence type="ECO:0000313" key="2">
    <source>
        <dbReference type="EMBL" id="QMT02324.1"/>
    </source>
</evidence>
<gene>
    <name evidence="2" type="ORF">H1R19_03945</name>
</gene>
<dbReference type="Gene3D" id="3.30.70.100">
    <property type="match status" value="1"/>
</dbReference>
<reference evidence="3" key="1">
    <citation type="submission" date="2020-07" db="EMBL/GenBank/DDBJ databases">
        <title>novel species isolated from the respiratory tract of Marmot.</title>
        <authorList>
            <person name="Zhang G."/>
        </authorList>
    </citation>
    <scope>NUCLEOTIDE SEQUENCE [LARGE SCALE GENOMIC DNA]</scope>
    <source>
        <strain evidence="3">686</strain>
    </source>
</reference>
<dbReference type="InterPro" id="IPR013097">
    <property type="entry name" value="Dabb"/>
</dbReference>
<protein>
    <submittedName>
        <fullName evidence="2">Dabb family protein</fullName>
    </submittedName>
</protein>
<dbReference type="PROSITE" id="PS51502">
    <property type="entry name" value="S_R_A_B_BARREL"/>
    <property type="match status" value="1"/>
</dbReference>
<dbReference type="Pfam" id="PF07876">
    <property type="entry name" value="Dabb"/>
    <property type="match status" value="1"/>
</dbReference>
<evidence type="ECO:0000313" key="3">
    <source>
        <dbReference type="Proteomes" id="UP000515663"/>
    </source>
</evidence>